<feature type="region of interest" description="Disordered" evidence="1">
    <location>
        <begin position="14"/>
        <end position="98"/>
    </location>
</feature>
<feature type="compositionally biased region" description="Pro residues" evidence="1">
    <location>
        <begin position="42"/>
        <end position="53"/>
    </location>
</feature>
<name>A0A9N7TNG3_PLEPL</name>
<gene>
    <name evidence="2" type="ORF">PLEPLA_LOCUS3937</name>
</gene>
<keyword evidence="3" id="KW-1185">Reference proteome</keyword>
<comment type="caution">
    <text evidence="2">The sequence shown here is derived from an EMBL/GenBank/DDBJ whole genome shotgun (WGS) entry which is preliminary data.</text>
</comment>
<protein>
    <submittedName>
        <fullName evidence="2">Uncharacterized protein</fullName>
    </submittedName>
</protein>
<evidence type="ECO:0000256" key="1">
    <source>
        <dbReference type="SAM" id="MobiDB-lite"/>
    </source>
</evidence>
<reference evidence="2" key="1">
    <citation type="submission" date="2020-03" db="EMBL/GenBank/DDBJ databases">
        <authorList>
            <person name="Weist P."/>
        </authorList>
    </citation>
    <scope>NUCLEOTIDE SEQUENCE</scope>
</reference>
<dbReference type="AlphaFoldDB" id="A0A9N7TNG3"/>
<sequence>MPSLRFVFRKLADPLRRDAHDRVSLLEPSTSATSPGQTRTLQPPPPLLPPLLLPPLTAGEQHPTAPAEERPRPGNRSGRHRRWGREEEEEGRKDGGGN</sequence>
<accession>A0A9N7TNG3</accession>
<evidence type="ECO:0000313" key="2">
    <source>
        <dbReference type="EMBL" id="CAB1416181.1"/>
    </source>
</evidence>
<feature type="compositionally biased region" description="Polar residues" evidence="1">
    <location>
        <begin position="27"/>
        <end position="41"/>
    </location>
</feature>
<dbReference type="Proteomes" id="UP001153269">
    <property type="component" value="Unassembled WGS sequence"/>
</dbReference>
<organism evidence="2 3">
    <name type="scientific">Pleuronectes platessa</name>
    <name type="common">European plaice</name>
    <dbReference type="NCBI Taxonomy" id="8262"/>
    <lineage>
        <taxon>Eukaryota</taxon>
        <taxon>Metazoa</taxon>
        <taxon>Chordata</taxon>
        <taxon>Craniata</taxon>
        <taxon>Vertebrata</taxon>
        <taxon>Euteleostomi</taxon>
        <taxon>Actinopterygii</taxon>
        <taxon>Neopterygii</taxon>
        <taxon>Teleostei</taxon>
        <taxon>Neoteleostei</taxon>
        <taxon>Acanthomorphata</taxon>
        <taxon>Carangaria</taxon>
        <taxon>Pleuronectiformes</taxon>
        <taxon>Pleuronectoidei</taxon>
        <taxon>Pleuronectidae</taxon>
        <taxon>Pleuronectes</taxon>
    </lineage>
</organism>
<feature type="compositionally biased region" description="Basic and acidic residues" evidence="1">
    <location>
        <begin position="14"/>
        <end position="24"/>
    </location>
</feature>
<dbReference type="EMBL" id="CADEAL010000195">
    <property type="protein sequence ID" value="CAB1416181.1"/>
    <property type="molecule type" value="Genomic_DNA"/>
</dbReference>
<evidence type="ECO:0000313" key="3">
    <source>
        <dbReference type="Proteomes" id="UP001153269"/>
    </source>
</evidence>
<proteinExistence type="predicted"/>